<reference evidence="2" key="1">
    <citation type="submission" date="2021-12" db="EMBL/GenBank/DDBJ databases">
        <authorList>
            <person name="King R."/>
        </authorList>
    </citation>
    <scope>NUCLEOTIDE SEQUENCE</scope>
</reference>
<feature type="region of interest" description="Disordered" evidence="1">
    <location>
        <begin position="339"/>
        <end position="363"/>
    </location>
</feature>
<organism evidence="2 3">
    <name type="scientific">Diatraea saccharalis</name>
    <name type="common">sugarcane borer</name>
    <dbReference type="NCBI Taxonomy" id="40085"/>
    <lineage>
        <taxon>Eukaryota</taxon>
        <taxon>Metazoa</taxon>
        <taxon>Ecdysozoa</taxon>
        <taxon>Arthropoda</taxon>
        <taxon>Hexapoda</taxon>
        <taxon>Insecta</taxon>
        <taxon>Pterygota</taxon>
        <taxon>Neoptera</taxon>
        <taxon>Endopterygota</taxon>
        <taxon>Lepidoptera</taxon>
        <taxon>Glossata</taxon>
        <taxon>Ditrysia</taxon>
        <taxon>Pyraloidea</taxon>
        <taxon>Crambidae</taxon>
        <taxon>Crambinae</taxon>
        <taxon>Diatraea</taxon>
    </lineage>
</organism>
<feature type="compositionally biased region" description="Pro residues" evidence="1">
    <location>
        <begin position="179"/>
        <end position="218"/>
    </location>
</feature>
<reference evidence="2" key="2">
    <citation type="submission" date="2022-10" db="EMBL/GenBank/DDBJ databases">
        <authorList>
            <consortium name="ENA_rothamsted_submissions"/>
            <consortium name="culmorum"/>
            <person name="King R."/>
        </authorList>
    </citation>
    <scope>NUCLEOTIDE SEQUENCE</scope>
</reference>
<accession>A0A9N9WHN1</accession>
<sequence>MRTPPALVARSLSRRRRQPTLISTGPWRMRRDSKALWKAAGDDRGQKQLSARHCIHPFSSRGGSPFHWIKKGKDERGAVTNALRETLLSFGGSVATDLMGLHEQEPTRGDVAPDPQPDPAPVALPAPAPVPAPAPIKPEPKPSPPARAPPALRKEMESRAAHGAPLVAVPVAKAHPMPAALPPARAPPRPPAPPHLPPAPPHMQPPAPAPPPPAPPQLRPNSNVSFVLQPVMPPLYGPPRLAPPHAGGPHVFPNAYYECSGPWHFYESYERAPGNVNLNFNLPPKSLVVNGRGGSVECRAACREGELPYPPQPQGCWIKPTIFYDGFWTEQKVKKWVAEQVEKQFPEDAAPEPSPAPPDHPKP</sequence>
<keyword evidence="3" id="KW-1185">Reference proteome</keyword>
<evidence type="ECO:0000313" key="2">
    <source>
        <dbReference type="EMBL" id="CAG9795480.1"/>
    </source>
</evidence>
<feature type="compositionally biased region" description="Pro residues" evidence="1">
    <location>
        <begin position="352"/>
        <end position="363"/>
    </location>
</feature>
<dbReference type="AlphaFoldDB" id="A0A9N9WHN1"/>
<feature type="region of interest" description="Disordered" evidence="1">
    <location>
        <begin position="105"/>
        <end position="160"/>
    </location>
</feature>
<dbReference type="Proteomes" id="UP001153714">
    <property type="component" value="Chromosome 8"/>
</dbReference>
<gene>
    <name evidence="2" type="ORF">DIATSA_LOCUS12743</name>
</gene>
<dbReference type="EMBL" id="OU893339">
    <property type="protein sequence ID" value="CAG9795480.1"/>
    <property type="molecule type" value="Genomic_DNA"/>
</dbReference>
<proteinExistence type="predicted"/>
<evidence type="ECO:0000256" key="1">
    <source>
        <dbReference type="SAM" id="MobiDB-lite"/>
    </source>
</evidence>
<feature type="region of interest" description="Disordered" evidence="1">
    <location>
        <begin position="178"/>
        <end position="222"/>
    </location>
</feature>
<name>A0A9N9WHN1_9NEOP</name>
<feature type="compositionally biased region" description="Pro residues" evidence="1">
    <location>
        <begin position="114"/>
        <end position="148"/>
    </location>
</feature>
<protein>
    <submittedName>
        <fullName evidence="2">Uncharacterized protein</fullName>
    </submittedName>
</protein>
<dbReference type="OrthoDB" id="206565at2759"/>
<evidence type="ECO:0000313" key="3">
    <source>
        <dbReference type="Proteomes" id="UP001153714"/>
    </source>
</evidence>